<evidence type="ECO:0000256" key="2">
    <source>
        <dbReference type="ARBA" id="ARBA00022801"/>
    </source>
</evidence>
<dbReference type="PANTHER" id="PTHR10751">
    <property type="entry name" value="GUANYLATE BINDING PROTEIN"/>
    <property type="match status" value="1"/>
</dbReference>
<feature type="signal peptide" evidence="5">
    <location>
        <begin position="1"/>
        <end position="25"/>
    </location>
</feature>
<gene>
    <name evidence="7" type="ORF">g.68256</name>
</gene>
<comment type="similarity">
    <text evidence="4">Belongs to the TRAFAC class dynamin-like GTPase superfamily. GB1/RHD3 GTPase family.</text>
</comment>
<dbReference type="GO" id="GO:0003924">
    <property type="term" value="F:GTPase activity"/>
    <property type="evidence" value="ECO:0007669"/>
    <property type="project" value="InterPro"/>
</dbReference>
<dbReference type="InterPro" id="IPR015894">
    <property type="entry name" value="Guanylate-bd_N"/>
</dbReference>
<feature type="domain" description="GB1/RHD3-type G" evidence="6">
    <location>
        <begin position="59"/>
        <end position="179"/>
    </location>
</feature>
<reference evidence="7" key="1">
    <citation type="submission" date="2015-08" db="EMBL/GenBank/DDBJ databases">
        <authorList>
            <person name="Babu N.S."/>
            <person name="Beckwith C.J."/>
            <person name="Beseler K.G."/>
            <person name="Brison A."/>
            <person name="Carone J.V."/>
            <person name="Caskin T.P."/>
            <person name="Diamond M."/>
            <person name="Durham M.E."/>
            <person name="Foxe J.M."/>
            <person name="Go M."/>
            <person name="Henderson B.A."/>
            <person name="Jones I.B."/>
            <person name="McGettigan J.A."/>
            <person name="Micheletti S.J."/>
            <person name="Nasrallah M.E."/>
            <person name="Ortiz D."/>
            <person name="Piller C.R."/>
            <person name="Privatt S.R."/>
            <person name="Schneider S.L."/>
            <person name="Sharp S."/>
            <person name="Smith T.C."/>
            <person name="Stanton J.D."/>
            <person name="Ullery H.E."/>
            <person name="Wilson R.J."/>
            <person name="Serrano M.G."/>
            <person name="Buck G."/>
            <person name="Lee V."/>
            <person name="Wang Y."/>
            <person name="Carvalho R."/>
            <person name="Voegtly L."/>
            <person name="Shi R."/>
            <person name="Duckworth R."/>
            <person name="Johnson A."/>
            <person name="Loviza R."/>
            <person name="Walstead R."/>
            <person name="Shah Z."/>
            <person name="Kiflezghi M."/>
            <person name="Wade K."/>
            <person name="Ball S.L."/>
            <person name="Bradley K.W."/>
            <person name="Asai D.J."/>
            <person name="Bowman C.A."/>
            <person name="Russell D.A."/>
            <person name="Pope W.H."/>
            <person name="Jacobs-Sera D."/>
            <person name="Hendrix R.W."/>
            <person name="Hatfull G.F."/>
        </authorList>
    </citation>
    <scope>NUCLEOTIDE SEQUENCE</scope>
</reference>
<evidence type="ECO:0000256" key="3">
    <source>
        <dbReference type="ARBA" id="ARBA00023134"/>
    </source>
</evidence>
<accession>A0A1D1ZYE9</accession>
<dbReference type="PROSITE" id="PS51715">
    <property type="entry name" value="G_GB1_RHD3"/>
    <property type="match status" value="1"/>
</dbReference>
<dbReference type="SUPFAM" id="SSF52540">
    <property type="entry name" value="P-loop containing nucleoside triphosphate hydrolases"/>
    <property type="match status" value="1"/>
</dbReference>
<evidence type="ECO:0000256" key="1">
    <source>
        <dbReference type="ARBA" id="ARBA00022741"/>
    </source>
</evidence>
<keyword evidence="1" id="KW-0547">Nucleotide-binding</keyword>
<evidence type="ECO:0000256" key="5">
    <source>
        <dbReference type="SAM" id="SignalP"/>
    </source>
</evidence>
<dbReference type="EMBL" id="GDKF01006660">
    <property type="protein sequence ID" value="JAT71962.1"/>
    <property type="molecule type" value="Transcribed_RNA"/>
</dbReference>
<name>A0A1D1ZYE9_AUXPR</name>
<dbReference type="InterPro" id="IPR030386">
    <property type="entry name" value="G_GB1_RHD3_dom"/>
</dbReference>
<dbReference type="InterPro" id="IPR027417">
    <property type="entry name" value="P-loop_NTPase"/>
</dbReference>
<evidence type="ECO:0000313" key="7">
    <source>
        <dbReference type="EMBL" id="JAT71962.1"/>
    </source>
</evidence>
<dbReference type="GO" id="GO:0005525">
    <property type="term" value="F:GTP binding"/>
    <property type="evidence" value="ECO:0007669"/>
    <property type="project" value="UniProtKB-KW"/>
</dbReference>
<dbReference type="SUPFAM" id="SSF48340">
    <property type="entry name" value="Interferon-induced guanylate-binding protein 1 (GBP1), C-terminal domain"/>
    <property type="match status" value="1"/>
</dbReference>
<dbReference type="AlphaFoldDB" id="A0A1D1ZYE9"/>
<keyword evidence="3" id="KW-0342">GTP-binding</keyword>
<dbReference type="InterPro" id="IPR036543">
    <property type="entry name" value="Guanylate-bd_C_sf"/>
</dbReference>
<feature type="chain" id="PRO_5008901288" description="GB1/RHD3-type G domain-containing protein" evidence="5">
    <location>
        <begin position="26"/>
        <end position="615"/>
    </location>
</feature>
<keyword evidence="5" id="KW-0732">Signal</keyword>
<proteinExistence type="inferred from homology"/>
<sequence length="615" mass="66674">MPSLRAWLCLLALILHASLPVVVVAEQGRNKPFAVVRPVADHSKLELDETGLAVLEGIQGPVSPVVVIGPYRSGKSFLLNQLMGVPCDQGFGVGHSRHTQTKGVWMWGEPAERLDAKGDPVQLLFFDTEGFESTGKADVYDDRIFALSTVISAVLVYNLPEAIRESDLERLSFAVELAKAFYADPAGREPGGLASPPTALEPGAMLWLIQRDFLQGDSLEETLAAALAPVPNPARDPGLTQLNRIRVSLHALARNSSALGLPQPHLDRTALCGLADEELAPGYRTARAALEARVAAAAAPKLVRGRALDGAALARLIRDVVAALNSREIPTAGSLVEYFNRELVQACKGLFVDSLGKLALPASDEALGAAVAAARAAALRKFGAERFGAGTAELEAGLARELDREAGARGDANEAASARACDAAEEACEDALEAEARQRLPAARRFRRRHEECLARFARACVGPARTAHSERLAKAWEREHTRFLADYNARLLNGLTLCSIAGILLFRFVVRVQLGESVAWGAFVFFQVYPRSFLGDASMYDQAWWQGLVSGWEAVASNPFLDLERGGLPLLGGAVLLLATRRWWKPRAMLALRRWRRRRRGQAAKESAERDLNV</sequence>
<dbReference type="Pfam" id="PF02263">
    <property type="entry name" value="GBP"/>
    <property type="match status" value="1"/>
</dbReference>
<protein>
    <recommendedName>
        <fullName evidence="6">GB1/RHD3-type G domain-containing protein</fullName>
    </recommendedName>
</protein>
<dbReference type="Gene3D" id="3.40.50.300">
    <property type="entry name" value="P-loop containing nucleotide triphosphate hydrolases"/>
    <property type="match status" value="1"/>
</dbReference>
<keyword evidence="2" id="KW-0378">Hydrolase</keyword>
<evidence type="ECO:0000256" key="4">
    <source>
        <dbReference type="PROSITE-ProRule" id="PRU01052"/>
    </source>
</evidence>
<organism evidence="7">
    <name type="scientific">Auxenochlorella protothecoides</name>
    <name type="common">Green microalga</name>
    <name type="synonym">Chlorella protothecoides</name>
    <dbReference type="NCBI Taxonomy" id="3075"/>
    <lineage>
        <taxon>Eukaryota</taxon>
        <taxon>Viridiplantae</taxon>
        <taxon>Chlorophyta</taxon>
        <taxon>core chlorophytes</taxon>
        <taxon>Trebouxiophyceae</taxon>
        <taxon>Chlorellales</taxon>
        <taxon>Chlorellaceae</taxon>
        <taxon>Auxenochlorella</taxon>
    </lineage>
</organism>
<evidence type="ECO:0000259" key="6">
    <source>
        <dbReference type="PROSITE" id="PS51715"/>
    </source>
</evidence>